<proteinExistence type="inferred from homology"/>
<evidence type="ECO:0000256" key="2">
    <source>
        <dbReference type="ARBA" id="ARBA00008444"/>
    </source>
</evidence>
<keyword evidence="13" id="KW-1185">Reference proteome</keyword>
<keyword evidence="3" id="KW-0813">Transport</keyword>
<feature type="transmembrane region" description="Helical" evidence="11">
    <location>
        <begin position="109"/>
        <end position="129"/>
    </location>
</feature>
<evidence type="ECO:0000256" key="4">
    <source>
        <dbReference type="ARBA" id="ARBA00022692"/>
    </source>
</evidence>
<accession>A0A2G5F8M2</accession>
<keyword evidence="4 11" id="KW-0812">Transmembrane</keyword>
<evidence type="ECO:0000256" key="8">
    <source>
        <dbReference type="ARBA" id="ARBA00023010"/>
    </source>
</evidence>
<dbReference type="STRING" id="218851.A0A2G5F8M2"/>
<evidence type="ECO:0000313" key="13">
    <source>
        <dbReference type="Proteomes" id="UP000230069"/>
    </source>
</evidence>
<evidence type="ECO:0000256" key="10">
    <source>
        <dbReference type="ARBA" id="ARBA00023136"/>
    </source>
</evidence>
<sequence>MNYRRKSFGDEIITSVGAGFSVGLFASSIMQFVEGVHNSPKNNTISRLSWGSQAVRMNAPRYGGRIAAFCFLYSGVENSLIYIREKEDCWTRMVAGGAAMGCLNMRRGLETATISVVVCALVCGVLGQARHKTS</sequence>
<dbReference type="Pfam" id="PF02466">
    <property type="entry name" value="Tim17"/>
    <property type="match status" value="1"/>
</dbReference>
<keyword evidence="5" id="KW-0999">Mitochondrion inner membrane</keyword>
<dbReference type="GO" id="GO:0008320">
    <property type="term" value="F:protein transmembrane transporter activity"/>
    <property type="evidence" value="ECO:0007669"/>
    <property type="project" value="TreeGrafter"/>
</dbReference>
<keyword evidence="7 11" id="KW-1133">Transmembrane helix</keyword>
<comment type="subcellular location">
    <subcellularLocation>
        <location evidence="1">Mitochondrion inner membrane</location>
        <topology evidence="1">Multi-pass membrane protein</topology>
    </subcellularLocation>
</comment>
<dbReference type="GO" id="GO:0005744">
    <property type="term" value="C:TIM23 mitochondrial import inner membrane translocase complex"/>
    <property type="evidence" value="ECO:0007669"/>
    <property type="project" value="TreeGrafter"/>
</dbReference>
<dbReference type="EMBL" id="KZ305018">
    <property type="protein sequence ID" value="PIA64287.1"/>
    <property type="molecule type" value="Genomic_DNA"/>
</dbReference>
<dbReference type="GO" id="GO:0030150">
    <property type="term" value="P:protein import into mitochondrial matrix"/>
    <property type="evidence" value="ECO:0007669"/>
    <property type="project" value="TreeGrafter"/>
</dbReference>
<feature type="transmembrane region" description="Helical" evidence="11">
    <location>
        <begin position="12"/>
        <end position="33"/>
    </location>
</feature>
<dbReference type="OrthoDB" id="2261329at2759"/>
<keyword evidence="6" id="KW-0653">Protein transport</keyword>
<protein>
    <recommendedName>
        <fullName evidence="14">Mitochondrial import inner membrane translocase subunit TIM22</fullName>
    </recommendedName>
</protein>
<evidence type="ECO:0000313" key="12">
    <source>
        <dbReference type="EMBL" id="PIA64287.1"/>
    </source>
</evidence>
<evidence type="ECO:0000256" key="3">
    <source>
        <dbReference type="ARBA" id="ARBA00022448"/>
    </source>
</evidence>
<reference evidence="12 13" key="1">
    <citation type="submission" date="2017-09" db="EMBL/GenBank/DDBJ databases">
        <title>WGS assembly of Aquilegia coerulea Goldsmith.</title>
        <authorList>
            <person name="Hodges S."/>
            <person name="Kramer E."/>
            <person name="Nordborg M."/>
            <person name="Tomkins J."/>
            <person name="Borevitz J."/>
            <person name="Derieg N."/>
            <person name="Yan J."/>
            <person name="Mihaltcheva S."/>
            <person name="Hayes R.D."/>
            <person name="Rokhsar D."/>
        </authorList>
    </citation>
    <scope>NUCLEOTIDE SEQUENCE [LARGE SCALE GENOMIC DNA]</scope>
    <source>
        <strain evidence="13">cv. Goldsmith</strain>
    </source>
</reference>
<dbReference type="Proteomes" id="UP000230069">
    <property type="component" value="Unassembled WGS sequence"/>
</dbReference>
<keyword evidence="10 11" id="KW-0472">Membrane</keyword>
<name>A0A2G5F8M2_AQUCA</name>
<comment type="similarity">
    <text evidence="2">Belongs to the Tim17/Tim22/Tim23 family.</text>
</comment>
<keyword evidence="8" id="KW-0811">Translocation</keyword>
<dbReference type="AlphaFoldDB" id="A0A2G5F8M2"/>
<evidence type="ECO:0000256" key="5">
    <source>
        <dbReference type="ARBA" id="ARBA00022792"/>
    </source>
</evidence>
<gene>
    <name evidence="12" type="ORF">AQUCO_00100042v1</name>
</gene>
<keyword evidence="9" id="KW-0496">Mitochondrion</keyword>
<evidence type="ECO:0008006" key="14">
    <source>
        <dbReference type="Google" id="ProtNLM"/>
    </source>
</evidence>
<organism evidence="12 13">
    <name type="scientific">Aquilegia coerulea</name>
    <name type="common">Rocky mountain columbine</name>
    <dbReference type="NCBI Taxonomy" id="218851"/>
    <lineage>
        <taxon>Eukaryota</taxon>
        <taxon>Viridiplantae</taxon>
        <taxon>Streptophyta</taxon>
        <taxon>Embryophyta</taxon>
        <taxon>Tracheophyta</taxon>
        <taxon>Spermatophyta</taxon>
        <taxon>Magnoliopsida</taxon>
        <taxon>Ranunculales</taxon>
        <taxon>Ranunculaceae</taxon>
        <taxon>Thalictroideae</taxon>
        <taxon>Aquilegia</taxon>
    </lineage>
</organism>
<dbReference type="PANTHER" id="PTHR10485">
    <property type="entry name" value="MITOCHONDRIAL IMPORT INNER MEMBRANE TRANSLOCASE SUBUNIT TIM-17"/>
    <property type="match status" value="1"/>
</dbReference>
<evidence type="ECO:0000256" key="11">
    <source>
        <dbReference type="SAM" id="Phobius"/>
    </source>
</evidence>
<evidence type="ECO:0000256" key="7">
    <source>
        <dbReference type="ARBA" id="ARBA00022989"/>
    </source>
</evidence>
<dbReference type="InParanoid" id="A0A2G5F8M2"/>
<evidence type="ECO:0000256" key="9">
    <source>
        <dbReference type="ARBA" id="ARBA00023128"/>
    </source>
</evidence>
<evidence type="ECO:0000256" key="1">
    <source>
        <dbReference type="ARBA" id="ARBA00004448"/>
    </source>
</evidence>
<evidence type="ECO:0000256" key="6">
    <source>
        <dbReference type="ARBA" id="ARBA00022927"/>
    </source>
</evidence>
<dbReference type="PANTHER" id="PTHR10485:SF0">
    <property type="entry name" value="AT05822P-RELATED"/>
    <property type="match status" value="1"/>
</dbReference>